<proteinExistence type="predicted"/>
<dbReference type="EMBL" id="WTXG01000027">
    <property type="protein sequence ID" value="KAI0298697.1"/>
    <property type="molecule type" value="Genomic_DNA"/>
</dbReference>
<evidence type="ECO:0000313" key="1">
    <source>
        <dbReference type="EMBL" id="KAI0298697.1"/>
    </source>
</evidence>
<reference evidence="1" key="1">
    <citation type="journal article" date="2022" name="New Phytol.">
        <title>Evolutionary transition to the ectomycorrhizal habit in the genomes of a hyperdiverse lineage of mushroom-forming fungi.</title>
        <authorList>
            <person name="Looney B."/>
            <person name="Miyauchi S."/>
            <person name="Morin E."/>
            <person name="Drula E."/>
            <person name="Courty P.E."/>
            <person name="Kohler A."/>
            <person name="Kuo A."/>
            <person name="LaButti K."/>
            <person name="Pangilinan J."/>
            <person name="Lipzen A."/>
            <person name="Riley R."/>
            <person name="Andreopoulos W."/>
            <person name="He G."/>
            <person name="Johnson J."/>
            <person name="Nolan M."/>
            <person name="Tritt A."/>
            <person name="Barry K.W."/>
            <person name="Grigoriev I.V."/>
            <person name="Nagy L.G."/>
            <person name="Hibbett D."/>
            <person name="Henrissat B."/>
            <person name="Matheny P.B."/>
            <person name="Labbe J."/>
            <person name="Martin F.M."/>
        </authorList>
    </citation>
    <scope>NUCLEOTIDE SEQUENCE</scope>
    <source>
        <strain evidence="1">BPL690</strain>
    </source>
</reference>
<evidence type="ECO:0000313" key="2">
    <source>
        <dbReference type="Proteomes" id="UP001203297"/>
    </source>
</evidence>
<gene>
    <name evidence="1" type="ORF">B0F90DRAFT_1731839</name>
</gene>
<comment type="caution">
    <text evidence="1">The sequence shown here is derived from an EMBL/GenBank/DDBJ whole genome shotgun (WGS) entry which is preliminary data.</text>
</comment>
<dbReference type="Gene3D" id="3.10.450.240">
    <property type="match status" value="1"/>
</dbReference>
<name>A0AAD4M1T7_9AGAM</name>
<dbReference type="Proteomes" id="UP001203297">
    <property type="component" value="Unassembled WGS sequence"/>
</dbReference>
<organism evidence="1 2">
    <name type="scientific">Multifurca ochricompacta</name>
    <dbReference type="NCBI Taxonomy" id="376703"/>
    <lineage>
        <taxon>Eukaryota</taxon>
        <taxon>Fungi</taxon>
        <taxon>Dikarya</taxon>
        <taxon>Basidiomycota</taxon>
        <taxon>Agaricomycotina</taxon>
        <taxon>Agaricomycetes</taxon>
        <taxon>Russulales</taxon>
        <taxon>Russulaceae</taxon>
        <taxon>Multifurca</taxon>
    </lineage>
</organism>
<accession>A0AAD4M1T7</accession>
<sequence length="323" mass="36505">MAARATRYSAQVFRAQKSAMPLPPAHRGQMVSSLIWSLSTPSACLPYLKPTPLPVPALSQVVKRGMATLSKSKHLKLQESEDDALARFHRAVRDESSSTIDMWSLPLEPLDVHIPSFPARVENATFRDHVSLLRDNFLNSLKNISSMRKLAQENAFPGRETPSSRSFQIFQAKSTKDSAWVAPLRNILLENYKRVNNAIAEGDQKTIALLTVDEYAKSALKKLRVLHPVGSSTMYRWRLVSQPSPLRIVSIRAIEGYLGLRPPRTGNPLYVNVVARFETIQTLTKRGVASTTEPKRVVEHVLFEKRMWYDTPWTIKEQLHVGR</sequence>
<keyword evidence="2" id="KW-1185">Reference proteome</keyword>
<protein>
    <submittedName>
        <fullName evidence="1">Uncharacterized protein</fullName>
    </submittedName>
</protein>
<dbReference type="AlphaFoldDB" id="A0AAD4M1T7"/>